<feature type="region of interest" description="Disordered" evidence="1">
    <location>
        <begin position="28"/>
        <end position="57"/>
    </location>
</feature>
<evidence type="ECO:0000313" key="2">
    <source>
        <dbReference type="EMBL" id="CAL1677904.1"/>
    </source>
</evidence>
<evidence type="ECO:0000256" key="1">
    <source>
        <dbReference type="SAM" id="MobiDB-lite"/>
    </source>
</evidence>
<name>A0AAV2ND06_9HYME</name>
<dbReference type="EMBL" id="OZ034836">
    <property type="protein sequence ID" value="CAL1677904.1"/>
    <property type="molecule type" value="Genomic_DNA"/>
</dbReference>
<gene>
    <name evidence="2" type="ORF">LPLAT_LOCUS3841</name>
</gene>
<evidence type="ECO:0000313" key="3">
    <source>
        <dbReference type="Proteomes" id="UP001497644"/>
    </source>
</evidence>
<accession>A0AAV2ND06</accession>
<dbReference type="AlphaFoldDB" id="A0AAV2ND06"/>
<organism evidence="2 3">
    <name type="scientific">Lasius platythorax</name>
    <dbReference type="NCBI Taxonomy" id="488582"/>
    <lineage>
        <taxon>Eukaryota</taxon>
        <taxon>Metazoa</taxon>
        <taxon>Ecdysozoa</taxon>
        <taxon>Arthropoda</taxon>
        <taxon>Hexapoda</taxon>
        <taxon>Insecta</taxon>
        <taxon>Pterygota</taxon>
        <taxon>Neoptera</taxon>
        <taxon>Endopterygota</taxon>
        <taxon>Hymenoptera</taxon>
        <taxon>Apocrita</taxon>
        <taxon>Aculeata</taxon>
        <taxon>Formicoidea</taxon>
        <taxon>Formicidae</taxon>
        <taxon>Formicinae</taxon>
        <taxon>Lasius</taxon>
        <taxon>Lasius</taxon>
    </lineage>
</organism>
<protein>
    <submittedName>
        <fullName evidence="2">Uncharacterized protein</fullName>
    </submittedName>
</protein>
<proteinExistence type="predicted"/>
<sequence length="164" mass="18012">MPGFTRQAGRTSTSRLFDVDGFPRVGCPSRLKAGETKRSPAIGPENVRERERGDSTGRVTRHGVITVTLLSRPRDPLGVAPIVFCSPDEKAYGLSSYIGFSSLRGDNSCRPDPRKCAPMPLTAVSKVWQCPTRLARIPHIRPPITPAFIQLFVMGSYYPDIQAV</sequence>
<feature type="compositionally biased region" description="Basic and acidic residues" evidence="1">
    <location>
        <begin position="46"/>
        <end position="55"/>
    </location>
</feature>
<dbReference type="Proteomes" id="UP001497644">
    <property type="component" value="Chromosome 13"/>
</dbReference>
<reference evidence="2" key="1">
    <citation type="submission" date="2024-04" db="EMBL/GenBank/DDBJ databases">
        <authorList>
            <consortium name="Molecular Ecology Group"/>
        </authorList>
    </citation>
    <scope>NUCLEOTIDE SEQUENCE</scope>
</reference>
<keyword evidence="3" id="KW-1185">Reference proteome</keyword>